<dbReference type="Pfam" id="PF12937">
    <property type="entry name" value="F-box-like"/>
    <property type="match status" value="1"/>
</dbReference>
<evidence type="ECO:0000256" key="2">
    <source>
        <dbReference type="SAM" id="MobiDB-lite"/>
    </source>
</evidence>
<sequence length="383" mass="42739">MAAIECNGTDDGSLFQRLPDELVLAVLRATRDPRAIVRFGETCRRLHTLAADDGLWKDMCAQSAHGLPPHVHFAAFGKNWQWLYRARLPLSVTKRKQRPSSVGAANRDDGDAYQGDFRRKRRHGYGRAVINTAHGAYVYEGQWAHNKQDGRGAAMWPGGTCHRGGWADGKRHGRGTVTYGDGHIYEAEWVKNKVVGPGVHILPDGERRPCERVDGKWRDTVQHINDKQEGQSLPLAPRYATAVAALFQPGRYTICHDEEYGMRAEQWENQRRTRGFDDTETWSLDSVLAQFAIDLVDALATDMEPAPRPGLADRAQAMQKALAEFAADGVEPVPTTRLSWPMRALRACACSSVNGRHLVRPLRGLPSHVSMHLTEHVSATWTV</sequence>
<dbReference type="GeneID" id="23462223"/>
<evidence type="ECO:0000256" key="1">
    <source>
        <dbReference type="ARBA" id="ARBA00022737"/>
    </source>
</evidence>
<dbReference type="InterPro" id="IPR036047">
    <property type="entry name" value="F-box-like_dom_sf"/>
</dbReference>
<feature type="domain" description="F-box" evidence="3">
    <location>
        <begin position="12"/>
        <end position="59"/>
    </location>
</feature>
<proteinExistence type="predicted"/>
<organism evidence="4 5">
    <name type="scientific">Pandoravirus inopinatum</name>
    <dbReference type="NCBI Taxonomy" id="1605721"/>
    <lineage>
        <taxon>Viruses</taxon>
        <taxon>Pandoravirus</taxon>
    </lineage>
</organism>
<dbReference type="EMBL" id="KP136319">
    <property type="protein sequence ID" value="AJF97306.1"/>
    <property type="molecule type" value="Genomic_DNA"/>
</dbReference>
<dbReference type="PANTHER" id="PTHR23084:SF179">
    <property type="entry name" value="OS10G0565000 PROTEIN"/>
    <property type="match status" value="1"/>
</dbReference>
<protein>
    <submittedName>
        <fullName evidence="4">Morn repeat protein</fullName>
    </submittedName>
</protein>
<evidence type="ECO:0000313" key="4">
    <source>
        <dbReference type="EMBL" id="AJF97306.1"/>
    </source>
</evidence>
<accession>A0A0B5J922</accession>
<feature type="region of interest" description="Disordered" evidence="2">
    <location>
        <begin position="95"/>
        <end position="117"/>
    </location>
</feature>
<dbReference type="Pfam" id="PF02493">
    <property type="entry name" value="MORN"/>
    <property type="match status" value="4"/>
</dbReference>
<dbReference type="SUPFAM" id="SSF81383">
    <property type="entry name" value="F-box domain"/>
    <property type="match status" value="1"/>
</dbReference>
<dbReference type="PROSITE" id="PS50181">
    <property type="entry name" value="FBOX"/>
    <property type="match status" value="1"/>
</dbReference>
<dbReference type="Proteomes" id="UP000202511">
    <property type="component" value="Segment"/>
</dbReference>
<dbReference type="Gene3D" id="2.20.110.10">
    <property type="entry name" value="Histone H3 K4-specific methyltransferase SET7/9 N-terminal domain"/>
    <property type="match status" value="1"/>
</dbReference>
<keyword evidence="1" id="KW-0677">Repeat</keyword>
<dbReference type="InterPro" id="IPR003409">
    <property type="entry name" value="MORN"/>
</dbReference>
<dbReference type="KEGG" id="vg:23462223"/>
<dbReference type="PANTHER" id="PTHR23084">
    <property type="entry name" value="PHOSPHATIDYLINOSITOL-4-PHOSPHATE 5-KINASE RELATED"/>
    <property type="match status" value="1"/>
</dbReference>
<dbReference type="Gene3D" id="1.20.1280.50">
    <property type="match status" value="1"/>
</dbReference>
<dbReference type="SMART" id="SM00698">
    <property type="entry name" value="MORN"/>
    <property type="match status" value="4"/>
</dbReference>
<dbReference type="SUPFAM" id="SSF82185">
    <property type="entry name" value="Histone H3 K4-specific methyltransferase SET7/9 N-terminal domain"/>
    <property type="match status" value="1"/>
</dbReference>
<name>A0A0B5J922_9VIRU</name>
<evidence type="ECO:0000313" key="5">
    <source>
        <dbReference type="Proteomes" id="UP000202511"/>
    </source>
</evidence>
<reference evidence="4 5" key="1">
    <citation type="journal article" date="2015" name="Parasitol. Res.">
        <title>Viruses in close associations with free-living amoebae.</title>
        <authorList>
            <person name="Scheid P."/>
        </authorList>
    </citation>
    <scope>NUCLEOTIDE SEQUENCE [LARGE SCALE GENOMIC DNA]</scope>
    <source>
        <strain evidence="4">KlaHel</strain>
    </source>
</reference>
<dbReference type="RefSeq" id="YP_009119541.1">
    <property type="nucleotide sequence ID" value="NC_026440.1"/>
</dbReference>
<dbReference type="InterPro" id="IPR001810">
    <property type="entry name" value="F-box_dom"/>
</dbReference>
<evidence type="ECO:0000259" key="3">
    <source>
        <dbReference type="PROSITE" id="PS50181"/>
    </source>
</evidence>